<dbReference type="EMBL" id="KN823125">
    <property type="protein sequence ID" value="KIO21866.1"/>
    <property type="molecule type" value="Genomic_DNA"/>
</dbReference>
<keyword evidence="3" id="KW-1185">Reference proteome</keyword>
<dbReference type="HOGENOM" id="CLU_130037_1_0_1"/>
<dbReference type="AlphaFoldDB" id="A0A0C3QAI2"/>
<reference evidence="2 3" key="1">
    <citation type="submission" date="2014-04" db="EMBL/GenBank/DDBJ databases">
        <authorList>
            <consortium name="DOE Joint Genome Institute"/>
            <person name="Kuo A."/>
            <person name="Girlanda M."/>
            <person name="Perotto S."/>
            <person name="Kohler A."/>
            <person name="Nagy L.G."/>
            <person name="Floudas D."/>
            <person name="Copeland A."/>
            <person name="Barry K.W."/>
            <person name="Cichocki N."/>
            <person name="Veneault-Fourrey C."/>
            <person name="LaButti K."/>
            <person name="Lindquist E.A."/>
            <person name="Lipzen A."/>
            <person name="Lundell T."/>
            <person name="Morin E."/>
            <person name="Murat C."/>
            <person name="Sun H."/>
            <person name="Tunlid A."/>
            <person name="Henrissat B."/>
            <person name="Grigoriev I.V."/>
            <person name="Hibbett D.S."/>
            <person name="Martin F."/>
            <person name="Nordberg H.P."/>
            <person name="Cantor M.N."/>
            <person name="Hua S.X."/>
        </authorList>
    </citation>
    <scope>NUCLEOTIDE SEQUENCE [LARGE SCALE GENOMIC DNA]</scope>
    <source>
        <strain evidence="2 3">MUT 4182</strain>
    </source>
</reference>
<accession>A0A0C3QAI2</accession>
<name>A0A0C3QAI2_9AGAM</name>
<evidence type="ECO:0000256" key="1">
    <source>
        <dbReference type="SAM" id="MobiDB-lite"/>
    </source>
</evidence>
<sequence length="117" mass="13291">MASIPASSNFRRSNDGISLTKTQYKPGKHSVVKYEWAYHDRSPERFLVIFFDVKLKIAYIADNVKTRQNGNGKGKGEVDLDALNENAGKYTLRLTNVKDTDDVFAESEPFVVKQKDF</sequence>
<reference evidence="3" key="2">
    <citation type="submission" date="2015-01" db="EMBL/GenBank/DDBJ databases">
        <title>Evolutionary Origins and Diversification of the Mycorrhizal Mutualists.</title>
        <authorList>
            <consortium name="DOE Joint Genome Institute"/>
            <consortium name="Mycorrhizal Genomics Consortium"/>
            <person name="Kohler A."/>
            <person name="Kuo A."/>
            <person name="Nagy L.G."/>
            <person name="Floudas D."/>
            <person name="Copeland A."/>
            <person name="Barry K.W."/>
            <person name="Cichocki N."/>
            <person name="Veneault-Fourrey C."/>
            <person name="LaButti K."/>
            <person name="Lindquist E.A."/>
            <person name="Lipzen A."/>
            <person name="Lundell T."/>
            <person name="Morin E."/>
            <person name="Murat C."/>
            <person name="Riley R."/>
            <person name="Ohm R."/>
            <person name="Sun H."/>
            <person name="Tunlid A."/>
            <person name="Henrissat B."/>
            <person name="Grigoriev I.V."/>
            <person name="Hibbett D.S."/>
            <person name="Martin F."/>
        </authorList>
    </citation>
    <scope>NUCLEOTIDE SEQUENCE [LARGE SCALE GENOMIC DNA]</scope>
    <source>
        <strain evidence="3">MUT 4182</strain>
    </source>
</reference>
<protein>
    <submittedName>
        <fullName evidence="2">Uncharacterized protein</fullName>
    </submittedName>
</protein>
<proteinExistence type="predicted"/>
<gene>
    <name evidence="2" type="ORF">M407DRAFT_28577</name>
</gene>
<dbReference type="Proteomes" id="UP000054248">
    <property type="component" value="Unassembled WGS sequence"/>
</dbReference>
<evidence type="ECO:0000313" key="3">
    <source>
        <dbReference type="Proteomes" id="UP000054248"/>
    </source>
</evidence>
<evidence type="ECO:0000313" key="2">
    <source>
        <dbReference type="EMBL" id="KIO21866.1"/>
    </source>
</evidence>
<feature type="region of interest" description="Disordered" evidence="1">
    <location>
        <begin position="1"/>
        <end position="21"/>
    </location>
</feature>
<dbReference type="OrthoDB" id="3173193at2759"/>
<organism evidence="2 3">
    <name type="scientific">Tulasnella calospora MUT 4182</name>
    <dbReference type="NCBI Taxonomy" id="1051891"/>
    <lineage>
        <taxon>Eukaryota</taxon>
        <taxon>Fungi</taxon>
        <taxon>Dikarya</taxon>
        <taxon>Basidiomycota</taxon>
        <taxon>Agaricomycotina</taxon>
        <taxon>Agaricomycetes</taxon>
        <taxon>Cantharellales</taxon>
        <taxon>Tulasnellaceae</taxon>
        <taxon>Tulasnella</taxon>
    </lineage>
</organism>